<dbReference type="Gene3D" id="2.40.128.130">
    <property type="entry name" value="Autotransporter beta-domain"/>
    <property type="match status" value="1"/>
</dbReference>
<dbReference type="Gene3D" id="2.160.20.20">
    <property type="match status" value="1"/>
</dbReference>
<reference evidence="4" key="1">
    <citation type="submission" date="2015-12" db="EMBL/GenBank/DDBJ databases">
        <title>Complete genome sequence of Pandoraea norimbergensis DSM 11628.</title>
        <authorList>
            <person name="Ee R."/>
            <person name="Lim Y.-L."/>
            <person name="Yong D."/>
            <person name="Yin W.-F."/>
            <person name="Chan K.-G."/>
        </authorList>
    </citation>
    <scope>NUCLEOTIDE SEQUENCE [LARGE SCALE GENOMIC DNA]</scope>
    <source>
        <strain evidence="4">DSM 11628</strain>
    </source>
</reference>
<keyword evidence="1" id="KW-0732">Signal</keyword>
<dbReference type="InterPro" id="IPR036709">
    <property type="entry name" value="Autotransporte_beta_dom_sf"/>
</dbReference>
<evidence type="ECO:0000313" key="3">
    <source>
        <dbReference type="EMBL" id="ALS60793.1"/>
    </source>
</evidence>
<dbReference type="NCBIfam" id="TIGR01414">
    <property type="entry name" value="autotrans_barl"/>
    <property type="match status" value="1"/>
</dbReference>
<feature type="chain" id="PRO_5047003338" description="Pertactin central region domain-containing protein" evidence="1">
    <location>
        <begin position="24"/>
        <end position="575"/>
    </location>
</feature>
<proteinExistence type="predicted"/>
<dbReference type="Pfam" id="PF03212">
    <property type="entry name" value="Pertactin"/>
    <property type="match status" value="1"/>
</dbReference>
<protein>
    <recommendedName>
        <fullName evidence="2">Pertactin central region domain-containing protein</fullName>
    </recommendedName>
</protein>
<name>A0ABM5WLB2_9BURK</name>
<dbReference type="CDD" id="cd01343">
    <property type="entry name" value="PL1_Passenger_AT"/>
    <property type="match status" value="1"/>
</dbReference>
<accession>A0ABM5WLB2</accession>
<gene>
    <name evidence="3" type="ORF">AT302_14490</name>
</gene>
<dbReference type="InterPro" id="IPR011050">
    <property type="entry name" value="Pectin_lyase_fold/virulence"/>
</dbReference>
<sequence>MPMRLLAASVFLAVAALSTDARAQDLIIDTPCISADLSGFCTREHDELDGNSMTVTGDGRARLIGATDRATSLEYLRVLDGGTVEASNLHISGDITSNIADGLLSVVDGSRLALSDSTVINSGDVALSVGRSTRDPSLAPAIASLENVSLKAVGRGVLLTGDALLEMWGGEVIAERGTGRLNYAVQVTDSAFRAYGTRLVGADHAVVVTTEVNPTTAGSEVILSGATLESEDGAAISIYRERGSTPDEFNVSLAIVNGTTIKAGNGTLIEVGFDQVVDDPLSVDITVDNSRLEGDIKFKDYVDSDLTLSNHAVVTGRIEGADRLHLNDGGEWRLIENSQTANIAMQGGIVDIHGTAAEGQYHTLEIGSLSGTGMFRMGVDLTDAVSDQLHLTGGDSTGDFSLAVKNTGTEAKVERHQLVQDDGGSAGFSVVGDKVDFGAYSYSLQKEVIDGKTYWHLVRDGGPSAGTDSVVGIFSAVPTVWAGEAATLRTRLGEVRMAETKEGGVWARTFGNRHNASPTVGQGYSQDQWGLIAGADRVISRDDNGTLLVGAMAGIALDTPGIAVDRAVEHVAEGG</sequence>
<dbReference type="SUPFAM" id="SSF51126">
    <property type="entry name" value="Pectin lyase-like"/>
    <property type="match status" value="1"/>
</dbReference>
<dbReference type="InterPro" id="IPR004899">
    <property type="entry name" value="Pertactin_central"/>
</dbReference>
<evidence type="ECO:0000259" key="2">
    <source>
        <dbReference type="Pfam" id="PF03212"/>
    </source>
</evidence>
<evidence type="ECO:0000313" key="4">
    <source>
        <dbReference type="Proteomes" id="UP000060277"/>
    </source>
</evidence>
<organism evidence="3 4">
    <name type="scientific">Pandoraea norimbergensis</name>
    <dbReference type="NCBI Taxonomy" id="93219"/>
    <lineage>
        <taxon>Bacteria</taxon>
        <taxon>Pseudomonadati</taxon>
        <taxon>Pseudomonadota</taxon>
        <taxon>Betaproteobacteria</taxon>
        <taxon>Burkholderiales</taxon>
        <taxon>Burkholderiaceae</taxon>
        <taxon>Pandoraea</taxon>
    </lineage>
</organism>
<keyword evidence="4" id="KW-1185">Reference proteome</keyword>
<evidence type="ECO:0000256" key="1">
    <source>
        <dbReference type="SAM" id="SignalP"/>
    </source>
</evidence>
<dbReference type="SUPFAM" id="SSF103515">
    <property type="entry name" value="Autotransporter"/>
    <property type="match status" value="1"/>
</dbReference>
<feature type="domain" description="Pertactin central region" evidence="2">
    <location>
        <begin position="341"/>
        <end position="458"/>
    </location>
</feature>
<feature type="signal peptide" evidence="1">
    <location>
        <begin position="1"/>
        <end position="23"/>
    </location>
</feature>
<dbReference type="InterPro" id="IPR012332">
    <property type="entry name" value="Autotransporter_pectin_lyase_C"/>
</dbReference>
<dbReference type="EMBL" id="CP013480">
    <property type="protein sequence ID" value="ALS60793.1"/>
    <property type="molecule type" value="Genomic_DNA"/>
</dbReference>
<dbReference type="Proteomes" id="UP000060277">
    <property type="component" value="Chromosome"/>
</dbReference>
<dbReference type="RefSeq" id="WP_058377707.1">
    <property type="nucleotide sequence ID" value="NZ_CP013480.3"/>
</dbReference>
<dbReference type="InterPro" id="IPR006315">
    <property type="entry name" value="OM_autotransptr_brl_dom"/>
</dbReference>